<dbReference type="InterPro" id="IPR023378">
    <property type="entry name" value="YheA/YmcA-like_dom_sf"/>
</dbReference>
<dbReference type="STRING" id="118060.ATZ35_14225"/>
<keyword evidence="2" id="KW-1185">Reference proteome</keyword>
<dbReference type="InterPro" id="IPR052767">
    <property type="entry name" value="Bact_com_dev_regulator"/>
</dbReference>
<dbReference type="PANTHER" id="PTHR38448">
    <property type="entry name" value="REGULATORY PROTEIN YLBF-RELATED"/>
    <property type="match status" value="1"/>
</dbReference>
<name>A0A0U2LYA6_9ENTE</name>
<dbReference type="Pfam" id="PF06133">
    <property type="entry name" value="Com_YlbF"/>
    <property type="match status" value="1"/>
</dbReference>
<dbReference type="SUPFAM" id="SSF158622">
    <property type="entry name" value="YheA/YmcA-like"/>
    <property type="match status" value="1"/>
</dbReference>
<dbReference type="InterPro" id="IPR010368">
    <property type="entry name" value="Com_YlbF"/>
</dbReference>
<dbReference type="AlphaFoldDB" id="A0A0U2LYA6"/>
<proteinExistence type="predicted"/>
<dbReference type="PANTHER" id="PTHR38448:SF2">
    <property type="entry name" value="REGULATORY PROTEIN YLBF"/>
    <property type="match status" value="1"/>
</dbReference>
<dbReference type="RefSeq" id="WP_086279260.1">
    <property type="nucleotide sequence ID" value="NZ_CP013655.1"/>
</dbReference>
<accession>A0A0U2LYA6</accession>
<dbReference type="Gene3D" id="1.20.1500.10">
    <property type="entry name" value="YheA/YmcA-like"/>
    <property type="match status" value="1"/>
</dbReference>
<dbReference type="EMBL" id="CP013655">
    <property type="protein sequence ID" value="ALS38261.1"/>
    <property type="molecule type" value="Genomic_DNA"/>
</dbReference>
<reference evidence="2" key="1">
    <citation type="submission" date="2015-12" db="EMBL/GenBank/DDBJ databases">
        <authorList>
            <person name="Lauer A."/>
            <person name="Humrighouse B."/>
            <person name="Loparev V."/>
            <person name="Shewmaker P.L."/>
            <person name="Whitney A.M."/>
            <person name="McLaughlin R.W."/>
        </authorList>
    </citation>
    <scope>NUCLEOTIDE SEQUENCE [LARGE SCALE GENOMIC DNA]</scope>
    <source>
        <strain evidence="2">LMG 26678</strain>
    </source>
</reference>
<dbReference type="KEGG" id="erx:ATZ35_14225"/>
<dbReference type="Proteomes" id="UP000067523">
    <property type="component" value="Chromosome"/>
</dbReference>
<sequence>MIVTEKLFEIEDQTEKLVQAILASESFETYKVNRQTMYSSKDVQAKQKAFLEAKDSFERIEAYGNHAPDFRTKQRAVRKAKRALDLSEEVAEFRFSETEIQTVLDLIGMAVAKTISDDIKVDAGNPFFEKGKHSGCGGSCHAS</sequence>
<gene>
    <name evidence="1" type="ORF">ATZ35_14225</name>
</gene>
<protein>
    <submittedName>
        <fullName evidence="1">Transcriptional regulator</fullName>
    </submittedName>
</protein>
<evidence type="ECO:0000313" key="1">
    <source>
        <dbReference type="EMBL" id="ALS38261.1"/>
    </source>
</evidence>
<evidence type="ECO:0000313" key="2">
    <source>
        <dbReference type="Proteomes" id="UP000067523"/>
    </source>
</evidence>
<organism evidence="1 2">
    <name type="scientific">Enterococcus rotai</name>
    <dbReference type="NCBI Taxonomy" id="118060"/>
    <lineage>
        <taxon>Bacteria</taxon>
        <taxon>Bacillati</taxon>
        <taxon>Bacillota</taxon>
        <taxon>Bacilli</taxon>
        <taxon>Lactobacillales</taxon>
        <taxon>Enterococcaceae</taxon>
        <taxon>Enterococcus</taxon>
    </lineage>
</organism>